<evidence type="ECO:0000313" key="3">
    <source>
        <dbReference type="EMBL" id="KII78933.1"/>
    </source>
</evidence>
<dbReference type="SUPFAM" id="SSF54106">
    <property type="entry name" value="LysM domain"/>
    <property type="match status" value="1"/>
</dbReference>
<evidence type="ECO:0000256" key="1">
    <source>
        <dbReference type="SAM" id="SignalP"/>
    </source>
</evidence>
<dbReference type="EMBL" id="JTKH01000011">
    <property type="protein sequence ID" value="KII78933.1"/>
    <property type="molecule type" value="Genomic_DNA"/>
</dbReference>
<dbReference type="AlphaFoldDB" id="A0A0C2NSQ9"/>
<dbReference type="Proteomes" id="UP000031672">
    <property type="component" value="Unassembled WGS sequence"/>
</dbReference>
<feature type="signal peptide" evidence="1">
    <location>
        <begin position="1"/>
        <end position="23"/>
    </location>
</feature>
<dbReference type="InterPro" id="IPR052196">
    <property type="entry name" value="Bact_Kbp"/>
</dbReference>
<dbReference type="CDD" id="cd00118">
    <property type="entry name" value="LysM"/>
    <property type="match status" value="1"/>
</dbReference>
<dbReference type="Pfam" id="PF01476">
    <property type="entry name" value="LysM"/>
    <property type="match status" value="1"/>
</dbReference>
<dbReference type="STRING" id="1461322.OJ16_08915"/>
<dbReference type="Gene3D" id="3.10.350.10">
    <property type="entry name" value="LysM domain"/>
    <property type="match status" value="1"/>
</dbReference>
<dbReference type="OrthoDB" id="9765158at2"/>
<feature type="chain" id="PRO_5009758862" evidence="1">
    <location>
        <begin position="24"/>
        <end position="357"/>
    </location>
</feature>
<evidence type="ECO:0000259" key="2">
    <source>
        <dbReference type="PROSITE" id="PS51782"/>
    </source>
</evidence>
<accession>A0A0C2KA68</accession>
<keyword evidence="1" id="KW-0732">Signal</keyword>
<organism evidence="3 4">
    <name type="scientific">Vibrio renipiscarius</name>
    <dbReference type="NCBI Taxonomy" id="1461322"/>
    <lineage>
        <taxon>Bacteria</taxon>
        <taxon>Pseudomonadati</taxon>
        <taxon>Pseudomonadota</taxon>
        <taxon>Gammaproteobacteria</taxon>
        <taxon>Vibrionales</taxon>
        <taxon>Vibrionaceae</taxon>
        <taxon>Vibrio</taxon>
    </lineage>
</organism>
<keyword evidence="4" id="KW-1185">Reference proteome</keyword>
<gene>
    <name evidence="3" type="ORF">OJ16_08915</name>
</gene>
<sequence length="357" mass="39646">MSRLLSKVIIVFISLFAATQVVAQSPLKIKPQAPETYTVVKGDTLWGISGMYLANPWLWPRLWQANPEIDNPHLIYPGDKLNLIWVNGQPRLSLKPMVKLSPKVRQVEKQALSAVKDGLIVPYLESDILLSDNELKSVSRVLGASSGNRFLTDNESLYISGAQQHMKWGIYRPLETYTRDKHHMVVLKEIAVGEFKSTDDNMSALSITHQTQEILVDDIALPNIDDVDTLLSTNFFPSPAPDNSTAKILGGIESIDYVGKNQVVVIDRGVEDNVQQGSMFELYQPATMVKSNSKGSKVLKQAEKDKLQLPNTRIGSLMVIRPYQYFSLALITESQQPIGENAVVKAPQETTGNTTAQ</sequence>
<dbReference type="PROSITE" id="PS51782">
    <property type="entry name" value="LYSM"/>
    <property type="match status" value="1"/>
</dbReference>
<dbReference type="RefSeq" id="WP_040989542.1">
    <property type="nucleotide sequence ID" value="NZ_JTKH01000011.1"/>
</dbReference>
<protein>
    <submittedName>
        <fullName evidence="3">Peptidoglycan-binding protein</fullName>
    </submittedName>
</protein>
<dbReference type="InterPro" id="IPR036779">
    <property type="entry name" value="LysM_dom_sf"/>
</dbReference>
<dbReference type="InterPro" id="IPR018392">
    <property type="entry name" value="LysM"/>
</dbReference>
<accession>A0A0C2NSQ9</accession>
<comment type="caution">
    <text evidence="3">The sequence shown here is derived from an EMBL/GenBank/DDBJ whole genome shotgun (WGS) entry which is preliminary data.</text>
</comment>
<feature type="domain" description="LysM" evidence="2">
    <location>
        <begin position="35"/>
        <end position="83"/>
    </location>
</feature>
<evidence type="ECO:0000313" key="4">
    <source>
        <dbReference type="Proteomes" id="UP000031672"/>
    </source>
</evidence>
<dbReference type="SMART" id="SM00257">
    <property type="entry name" value="LysM"/>
    <property type="match status" value="1"/>
</dbReference>
<dbReference type="PANTHER" id="PTHR34700:SF4">
    <property type="entry name" value="PHAGE-LIKE ELEMENT PBSX PROTEIN XKDP"/>
    <property type="match status" value="1"/>
</dbReference>
<dbReference type="PANTHER" id="PTHR34700">
    <property type="entry name" value="POTASSIUM BINDING PROTEIN KBP"/>
    <property type="match status" value="1"/>
</dbReference>
<proteinExistence type="predicted"/>
<name>A0A0C2NSQ9_9VIBR</name>
<reference evidence="3 4" key="1">
    <citation type="submission" date="2014-11" db="EMBL/GenBank/DDBJ databases">
        <title>Draft Genome Sequence of Vibrio piscirenalis strains CECT 8603T and CECT 8604, two marine Gammaproteobacterium isolated from cultured gilthead sea bream (Sparus aurata).</title>
        <authorList>
            <person name="Arahal D.R."/>
            <person name="Rodrigo-Torres L."/>
            <person name="Lucena T."/>
            <person name="Pujalte M.J."/>
        </authorList>
    </citation>
    <scope>NUCLEOTIDE SEQUENCE [LARGE SCALE GENOMIC DNA]</scope>
    <source>
        <strain evidence="3 4">DCR 1-4-2</strain>
    </source>
</reference>